<protein>
    <submittedName>
        <fullName evidence="2">Uncharacterized protein</fullName>
    </submittedName>
</protein>
<comment type="caution">
    <text evidence="2">The sequence shown here is derived from an EMBL/GenBank/DDBJ whole genome shotgun (WGS) entry which is preliminary data.</text>
</comment>
<organism evidence="2 3">
    <name type="scientific">Dysgonomonas alginatilytica</name>
    <dbReference type="NCBI Taxonomy" id="1605892"/>
    <lineage>
        <taxon>Bacteria</taxon>
        <taxon>Pseudomonadati</taxon>
        <taxon>Bacteroidota</taxon>
        <taxon>Bacteroidia</taxon>
        <taxon>Bacteroidales</taxon>
        <taxon>Dysgonomonadaceae</taxon>
        <taxon>Dysgonomonas</taxon>
    </lineage>
</organism>
<accession>A0A2V3PLI1</accession>
<name>A0A2V3PLI1_9BACT</name>
<feature type="chain" id="PRO_5016022944" evidence="1">
    <location>
        <begin position="20"/>
        <end position="139"/>
    </location>
</feature>
<dbReference type="Proteomes" id="UP000247973">
    <property type="component" value="Unassembled WGS sequence"/>
</dbReference>
<keyword evidence="3" id="KW-1185">Reference proteome</keyword>
<dbReference type="EMBL" id="QICL01000018">
    <property type="protein sequence ID" value="PXV62695.1"/>
    <property type="molecule type" value="Genomic_DNA"/>
</dbReference>
<evidence type="ECO:0000313" key="2">
    <source>
        <dbReference type="EMBL" id="PXV62695.1"/>
    </source>
</evidence>
<dbReference type="RefSeq" id="WP_110311362.1">
    <property type="nucleotide sequence ID" value="NZ_QICL01000018.1"/>
</dbReference>
<reference evidence="2 3" key="1">
    <citation type="submission" date="2018-03" db="EMBL/GenBank/DDBJ databases">
        <title>Genomic Encyclopedia of Archaeal and Bacterial Type Strains, Phase II (KMG-II): from individual species to whole genera.</title>
        <authorList>
            <person name="Goeker M."/>
        </authorList>
    </citation>
    <scope>NUCLEOTIDE SEQUENCE [LARGE SCALE GENOMIC DNA]</scope>
    <source>
        <strain evidence="2 3">DSM 100214</strain>
    </source>
</reference>
<dbReference type="AlphaFoldDB" id="A0A2V3PLI1"/>
<evidence type="ECO:0000313" key="3">
    <source>
        <dbReference type="Proteomes" id="UP000247973"/>
    </source>
</evidence>
<evidence type="ECO:0000256" key="1">
    <source>
        <dbReference type="SAM" id="SignalP"/>
    </source>
</evidence>
<dbReference type="OrthoDB" id="9832777at2"/>
<sequence length="139" mass="15815">MKFILMISSLFLYSILGLAQNGIPENKEYSIIVSESCKSFKDGGCLVTTYNVLKFEKDSVAVNYYTKADCESAERNSYYNDAGALGKYSYQIQKKKSSPNHIVRINGYRFGSLEVFPDYLIVINPDHTTNSEYIFNLIE</sequence>
<keyword evidence="1" id="KW-0732">Signal</keyword>
<proteinExistence type="predicted"/>
<gene>
    <name evidence="2" type="ORF">CLV62_11884</name>
</gene>
<feature type="signal peptide" evidence="1">
    <location>
        <begin position="1"/>
        <end position="19"/>
    </location>
</feature>